<organism evidence="1 2">
    <name type="scientific">Halobaculum lipolyticum</name>
    <dbReference type="NCBI Taxonomy" id="3032001"/>
    <lineage>
        <taxon>Archaea</taxon>
        <taxon>Methanobacteriati</taxon>
        <taxon>Methanobacteriota</taxon>
        <taxon>Stenosarchaea group</taxon>
        <taxon>Halobacteria</taxon>
        <taxon>Halobacteriales</taxon>
        <taxon>Haloferacaceae</taxon>
        <taxon>Halobaculum</taxon>
    </lineage>
</organism>
<proteinExistence type="predicted"/>
<gene>
    <name evidence="1" type="ORF">ACFQL9_02920</name>
</gene>
<reference evidence="1 2" key="1">
    <citation type="journal article" date="2019" name="Int. J. Syst. Evol. Microbiol.">
        <title>The Global Catalogue of Microorganisms (GCM) 10K type strain sequencing project: providing services to taxonomists for standard genome sequencing and annotation.</title>
        <authorList>
            <consortium name="The Broad Institute Genomics Platform"/>
            <consortium name="The Broad Institute Genome Sequencing Center for Infectious Disease"/>
            <person name="Wu L."/>
            <person name="Ma J."/>
        </authorList>
    </citation>
    <scope>NUCLEOTIDE SEQUENCE [LARGE SCALE GENOMIC DNA]</scope>
    <source>
        <strain evidence="1 2">DT31</strain>
    </source>
</reference>
<keyword evidence="2" id="KW-1185">Reference proteome</keyword>
<comment type="caution">
    <text evidence="1">The sequence shown here is derived from an EMBL/GenBank/DDBJ whole genome shotgun (WGS) entry which is preliminary data.</text>
</comment>
<dbReference type="GeneID" id="81126903"/>
<dbReference type="EMBL" id="JBHTAH010000002">
    <property type="protein sequence ID" value="MFC7068579.1"/>
    <property type="molecule type" value="Genomic_DNA"/>
</dbReference>
<evidence type="ECO:0000313" key="1">
    <source>
        <dbReference type="EMBL" id="MFC7068579.1"/>
    </source>
</evidence>
<protein>
    <submittedName>
        <fullName evidence="1">Uncharacterized protein</fullName>
    </submittedName>
</protein>
<accession>A0ABD5W5K0</accession>
<evidence type="ECO:0000313" key="2">
    <source>
        <dbReference type="Proteomes" id="UP001596461"/>
    </source>
</evidence>
<name>A0ABD5W5K0_9EURY</name>
<dbReference type="RefSeq" id="WP_284033611.1">
    <property type="nucleotide sequence ID" value="NZ_CP126155.1"/>
</dbReference>
<dbReference type="AlphaFoldDB" id="A0ABD5W5K0"/>
<sequence length="46" mass="4953">MTTRIDCDNTGGYSVKEGLFGYEYCPFCGHTVGDGDAHRVTLTAPP</sequence>
<dbReference type="Proteomes" id="UP001596461">
    <property type="component" value="Unassembled WGS sequence"/>
</dbReference>